<dbReference type="Pfam" id="PF12821">
    <property type="entry name" value="ThrE_2"/>
    <property type="match status" value="1"/>
</dbReference>
<dbReference type="AlphaFoldDB" id="A0AAC9IY24"/>
<proteinExistence type="inferred from homology"/>
<evidence type="ECO:0000313" key="10">
    <source>
        <dbReference type="EMBL" id="APC01793.1"/>
    </source>
</evidence>
<dbReference type="GO" id="GO:0005886">
    <property type="term" value="C:plasma membrane"/>
    <property type="evidence" value="ECO:0007669"/>
    <property type="project" value="UniProtKB-SubCell"/>
</dbReference>
<keyword evidence="4 7" id="KW-1133">Transmembrane helix</keyword>
<keyword evidence="3 7" id="KW-0812">Transmembrane</keyword>
<evidence type="ECO:0000256" key="1">
    <source>
        <dbReference type="ARBA" id="ARBA00004651"/>
    </source>
</evidence>
<evidence type="ECO:0000256" key="6">
    <source>
        <dbReference type="ARBA" id="ARBA00034125"/>
    </source>
</evidence>
<gene>
    <name evidence="10" type="ORF">AOC25_09280</name>
</gene>
<evidence type="ECO:0000256" key="3">
    <source>
        <dbReference type="ARBA" id="ARBA00022692"/>
    </source>
</evidence>
<feature type="transmembrane region" description="Helical" evidence="7">
    <location>
        <begin position="344"/>
        <end position="365"/>
    </location>
</feature>
<feature type="transmembrane region" description="Helical" evidence="7">
    <location>
        <begin position="119"/>
        <end position="138"/>
    </location>
</feature>
<comment type="subcellular location">
    <subcellularLocation>
        <location evidence="1">Cell membrane</location>
        <topology evidence="1">Multi-pass membrane protein</topology>
    </subcellularLocation>
</comment>
<feature type="transmembrane region" description="Helical" evidence="7">
    <location>
        <begin position="385"/>
        <end position="411"/>
    </location>
</feature>
<dbReference type="PANTHER" id="PTHR34390:SF2">
    <property type="entry name" value="SUCCINATE TRANSPORTER SUBUNIT YJJP-RELATED"/>
    <property type="match status" value="1"/>
</dbReference>
<organism evidence="10 11">
    <name type="scientific">Polynucleobacter asymbioticus</name>
    <dbReference type="NCBI Taxonomy" id="576611"/>
    <lineage>
        <taxon>Bacteria</taxon>
        <taxon>Pseudomonadati</taxon>
        <taxon>Pseudomonadota</taxon>
        <taxon>Betaproteobacteria</taxon>
        <taxon>Burkholderiales</taxon>
        <taxon>Burkholderiaceae</taxon>
        <taxon>Polynucleobacter</taxon>
    </lineage>
</organism>
<dbReference type="RefSeq" id="WP_071539633.1">
    <property type="nucleotide sequence ID" value="NZ_CP015016.1"/>
</dbReference>
<dbReference type="EMBL" id="CP015017">
    <property type="protein sequence ID" value="APC01793.1"/>
    <property type="molecule type" value="Genomic_DNA"/>
</dbReference>
<dbReference type="InterPro" id="IPR024528">
    <property type="entry name" value="ThrE_2"/>
</dbReference>
<dbReference type="GO" id="GO:0022857">
    <property type="term" value="F:transmembrane transporter activity"/>
    <property type="evidence" value="ECO:0007669"/>
    <property type="project" value="InterPro"/>
</dbReference>
<evidence type="ECO:0000256" key="2">
    <source>
        <dbReference type="ARBA" id="ARBA00022475"/>
    </source>
</evidence>
<feature type="domain" description="Threonine/serine exporter-like N-terminal" evidence="8">
    <location>
        <begin position="13"/>
        <end position="249"/>
    </location>
</feature>
<dbReference type="Pfam" id="PF06738">
    <property type="entry name" value="ThrE"/>
    <property type="match status" value="1"/>
</dbReference>
<feature type="transmembrane region" description="Helical" evidence="7">
    <location>
        <begin position="173"/>
        <end position="191"/>
    </location>
</feature>
<comment type="similarity">
    <text evidence="6">Belongs to the ThrE exporter (TC 2.A.79) family.</text>
</comment>
<sequence>MQTIVEPQEFQLIRSCAEILFTNGQSTKKLVHDLQLIARKLGYESEVIPLWGGIFIELDGNNASKPSRTLILNIQPSGVQMNKVKLATLVINQFIAGTLTLEQAIQGIKEVDQSAPCSLMRFIAMSAIGAASLGVIFGVADPKLLLLVMLSAGIGALLRRLTAKVSSNLYSQVLVASVFTGVFGSLAHAYQFSPANVFLFLCPCMILVPGPHLLNGIFDIARGNVGIGQSRLTYAITILLVICIGLVSSLVSHNQSLTQYAITSDLPLPYYLLAVCGAVAAYGSFFSMSWRDIIIPVFIGAVAFLPRYYLAFVDGYSVVMGVFIASLVAGLIAALLASKTQLPFAALAFSSVVAMIPGSYLFRMADYLFNSYQMGVNASSQESLLALNQGITAIVIVIAISIGVIFPKLCVDHFLDKRPNS</sequence>
<evidence type="ECO:0000259" key="8">
    <source>
        <dbReference type="Pfam" id="PF06738"/>
    </source>
</evidence>
<name>A0AAC9IY24_9BURK</name>
<evidence type="ECO:0000256" key="4">
    <source>
        <dbReference type="ARBA" id="ARBA00022989"/>
    </source>
</evidence>
<protein>
    <recommendedName>
        <fullName evidence="12">Threonine/serine exporter-like N-terminal domain-containing protein</fullName>
    </recommendedName>
</protein>
<keyword evidence="5 7" id="KW-0472">Membrane</keyword>
<feature type="transmembrane region" description="Helical" evidence="7">
    <location>
        <begin position="270"/>
        <end position="286"/>
    </location>
</feature>
<feature type="transmembrane region" description="Helical" evidence="7">
    <location>
        <begin position="316"/>
        <end position="337"/>
    </location>
</feature>
<dbReference type="PANTHER" id="PTHR34390">
    <property type="entry name" value="UPF0442 PROTEIN YJJB-RELATED"/>
    <property type="match status" value="1"/>
</dbReference>
<feature type="transmembrane region" description="Helical" evidence="7">
    <location>
        <begin position="232"/>
        <end position="250"/>
    </location>
</feature>
<evidence type="ECO:0000259" key="9">
    <source>
        <dbReference type="Pfam" id="PF12821"/>
    </source>
</evidence>
<feature type="domain" description="Threonine/Serine exporter ThrE" evidence="9">
    <location>
        <begin position="278"/>
        <end position="409"/>
    </location>
</feature>
<dbReference type="InterPro" id="IPR010619">
    <property type="entry name" value="ThrE-like_N"/>
</dbReference>
<dbReference type="GO" id="GO:0015744">
    <property type="term" value="P:succinate transport"/>
    <property type="evidence" value="ECO:0007669"/>
    <property type="project" value="TreeGrafter"/>
</dbReference>
<evidence type="ECO:0008006" key="12">
    <source>
        <dbReference type="Google" id="ProtNLM"/>
    </source>
</evidence>
<feature type="transmembrane region" description="Helical" evidence="7">
    <location>
        <begin position="144"/>
        <end position="161"/>
    </location>
</feature>
<reference evidence="10" key="1">
    <citation type="journal article" date="2017" name="Appl. Environ. Microbiol.">
        <title>Microdiversification of a pelagic Polynucleobacter species is mainly driven by acquisition of genomic islands from a partially interspecific gene pool.</title>
        <authorList>
            <person name="Hoetzinger M."/>
            <person name="Hahn M.W."/>
            <person name="Jezberova J."/>
            <person name="Schmidt J."/>
            <person name="Koll U."/>
        </authorList>
    </citation>
    <scope>NUCLEOTIDE SEQUENCE</scope>
    <source>
        <strain evidence="10">MWH-RechtKol4</strain>
    </source>
</reference>
<dbReference type="InterPro" id="IPR050539">
    <property type="entry name" value="ThrE_Dicarb/AminoAcid_Exp"/>
</dbReference>
<feature type="transmembrane region" description="Helical" evidence="7">
    <location>
        <begin position="197"/>
        <end position="220"/>
    </location>
</feature>
<feature type="transmembrane region" description="Helical" evidence="7">
    <location>
        <begin position="293"/>
        <end position="310"/>
    </location>
</feature>
<accession>A0AAC9IY24</accession>
<evidence type="ECO:0000256" key="7">
    <source>
        <dbReference type="SAM" id="Phobius"/>
    </source>
</evidence>
<evidence type="ECO:0000313" key="11">
    <source>
        <dbReference type="Proteomes" id="UP000182060"/>
    </source>
</evidence>
<dbReference type="Proteomes" id="UP000182060">
    <property type="component" value="Chromosome"/>
</dbReference>
<evidence type="ECO:0000256" key="5">
    <source>
        <dbReference type="ARBA" id="ARBA00023136"/>
    </source>
</evidence>
<keyword evidence="2" id="KW-1003">Cell membrane</keyword>